<gene>
    <name evidence="3" type="ORF">MTR67_011919</name>
</gene>
<dbReference type="PANTHER" id="PTHR37984:SF5">
    <property type="entry name" value="PROTEIN NYNRIN-LIKE"/>
    <property type="match status" value="1"/>
</dbReference>
<evidence type="ECO:0000313" key="3">
    <source>
        <dbReference type="EMBL" id="WMV18534.1"/>
    </source>
</evidence>
<evidence type="ECO:0000313" key="4">
    <source>
        <dbReference type="Proteomes" id="UP001234989"/>
    </source>
</evidence>
<dbReference type="GO" id="GO:0003824">
    <property type="term" value="F:catalytic activity"/>
    <property type="evidence" value="ECO:0007669"/>
    <property type="project" value="UniProtKB-KW"/>
</dbReference>
<reference evidence="3" key="1">
    <citation type="submission" date="2023-08" db="EMBL/GenBank/DDBJ databases">
        <title>A de novo genome assembly of Solanum verrucosum Schlechtendal, a Mexican diploid species geographically isolated from the other diploid A-genome species in potato relatives.</title>
        <authorList>
            <person name="Hosaka K."/>
        </authorList>
    </citation>
    <scope>NUCLEOTIDE SEQUENCE</scope>
    <source>
        <tissue evidence="3">Young leaves</tissue>
    </source>
</reference>
<dbReference type="Pfam" id="PF17919">
    <property type="entry name" value="RT_RNaseH_2"/>
    <property type="match status" value="2"/>
</dbReference>
<keyword evidence="1" id="KW-0511">Multifunctional enzyme</keyword>
<proteinExistence type="predicted"/>
<sequence length="245" mass="28127">MKDAVKSWPRPLSATDIRCFLGLAGYYRRFVERFSSIVSPLTTLTQKKAKFLWSETYERSFQELEDRLTSALVLTLPEGMDGFMVYFDTSRVVLGCVLMPNGKVVYYASRQLKASPELWALGVIRAYSRALRADVVSNERLMIDPRKIEAVKNKVRPSSVIEVWSFVGLAIYYHRFVKKYAFVTTHLTRLTKKEVPFEWTDKCEESFQKLMTLLTTTPILSLPVEGNNFIVYCDASHSGFSVLLM</sequence>
<name>A0AAF0TH15_SOLVR</name>
<accession>A0AAF0TH15</accession>
<feature type="domain" description="Reverse transcriptase/retrotransposon-derived protein RNase H-like" evidence="2">
    <location>
        <begin position="199"/>
        <end position="245"/>
    </location>
</feature>
<evidence type="ECO:0000259" key="2">
    <source>
        <dbReference type="Pfam" id="PF17919"/>
    </source>
</evidence>
<dbReference type="InterPro" id="IPR041577">
    <property type="entry name" value="RT_RNaseH_2"/>
</dbReference>
<dbReference type="FunFam" id="3.30.70.270:FF:000020">
    <property type="entry name" value="Transposon Tf2-6 polyprotein-like Protein"/>
    <property type="match status" value="2"/>
</dbReference>
<protein>
    <recommendedName>
        <fullName evidence="2">Reverse transcriptase/retrotransposon-derived protein RNase H-like domain-containing protein</fullName>
    </recommendedName>
</protein>
<feature type="domain" description="Reverse transcriptase/retrotransposon-derived protein RNase H-like" evidence="2">
    <location>
        <begin position="53"/>
        <end position="115"/>
    </location>
</feature>
<dbReference type="Gene3D" id="3.30.70.270">
    <property type="match status" value="2"/>
</dbReference>
<dbReference type="InterPro" id="IPR043502">
    <property type="entry name" value="DNA/RNA_pol_sf"/>
</dbReference>
<dbReference type="EMBL" id="CP133614">
    <property type="protein sequence ID" value="WMV18534.1"/>
    <property type="molecule type" value="Genomic_DNA"/>
</dbReference>
<organism evidence="3 4">
    <name type="scientific">Solanum verrucosum</name>
    <dbReference type="NCBI Taxonomy" id="315347"/>
    <lineage>
        <taxon>Eukaryota</taxon>
        <taxon>Viridiplantae</taxon>
        <taxon>Streptophyta</taxon>
        <taxon>Embryophyta</taxon>
        <taxon>Tracheophyta</taxon>
        <taxon>Spermatophyta</taxon>
        <taxon>Magnoliopsida</taxon>
        <taxon>eudicotyledons</taxon>
        <taxon>Gunneridae</taxon>
        <taxon>Pentapetalae</taxon>
        <taxon>asterids</taxon>
        <taxon>lamiids</taxon>
        <taxon>Solanales</taxon>
        <taxon>Solanaceae</taxon>
        <taxon>Solanoideae</taxon>
        <taxon>Solaneae</taxon>
        <taxon>Solanum</taxon>
    </lineage>
</organism>
<dbReference type="InterPro" id="IPR043128">
    <property type="entry name" value="Rev_trsase/Diguanyl_cyclase"/>
</dbReference>
<dbReference type="Proteomes" id="UP001234989">
    <property type="component" value="Chromosome 3"/>
</dbReference>
<dbReference type="AlphaFoldDB" id="A0AAF0TH15"/>
<dbReference type="InterPro" id="IPR050951">
    <property type="entry name" value="Retrovirus_Pol_polyprotein"/>
</dbReference>
<evidence type="ECO:0000256" key="1">
    <source>
        <dbReference type="ARBA" id="ARBA00023268"/>
    </source>
</evidence>
<keyword evidence="4" id="KW-1185">Reference proteome</keyword>
<dbReference type="SUPFAM" id="SSF56672">
    <property type="entry name" value="DNA/RNA polymerases"/>
    <property type="match status" value="2"/>
</dbReference>
<dbReference type="PANTHER" id="PTHR37984">
    <property type="entry name" value="PROTEIN CBG26694"/>
    <property type="match status" value="1"/>
</dbReference>